<dbReference type="GO" id="GO:0004322">
    <property type="term" value="F:ferroxidase activity"/>
    <property type="evidence" value="ECO:0007669"/>
    <property type="project" value="UniProtKB-EC"/>
</dbReference>
<dbReference type="PROSITE" id="PS00080">
    <property type="entry name" value="MULTICOPPER_OXIDASE2"/>
    <property type="match status" value="1"/>
</dbReference>
<keyword evidence="7" id="KW-1015">Disulfide bond</keyword>
<dbReference type="InterPro" id="IPR011706">
    <property type="entry name" value="Cu-oxidase_C"/>
</dbReference>
<evidence type="ECO:0000256" key="1">
    <source>
        <dbReference type="ARBA" id="ARBA00010609"/>
    </source>
</evidence>
<dbReference type="Ensembl" id="ENSSGRT00000063490.1">
    <property type="protein sequence ID" value="ENSSGRP00000059503.1"/>
    <property type="gene ID" value="ENSSGRG00000030844.1"/>
</dbReference>
<gene>
    <name evidence="11" type="primary">LOC107572087</name>
</gene>
<dbReference type="InterPro" id="IPR048236">
    <property type="entry name" value="Ceruloplasmin-like_CuRO_5"/>
</dbReference>
<evidence type="ECO:0000313" key="11">
    <source>
        <dbReference type="Ensembl" id="ENSSGRP00000059503.1"/>
    </source>
</evidence>
<keyword evidence="8" id="KW-0325">Glycoprotein</keyword>
<keyword evidence="6" id="KW-0560">Oxidoreductase</keyword>
<evidence type="ECO:0000256" key="8">
    <source>
        <dbReference type="ARBA" id="ARBA00023180"/>
    </source>
</evidence>
<dbReference type="PANTHER" id="PTHR11709:SF226">
    <property type="entry name" value="CERULOPLASMIN"/>
    <property type="match status" value="1"/>
</dbReference>
<evidence type="ECO:0000256" key="6">
    <source>
        <dbReference type="ARBA" id="ARBA00023002"/>
    </source>
</evidence>
<reference evidence="11" key="2">
    <citation type="submission" date="2025-09" db="UniProtKB">
        <authorList>
            <consortium name="Ensembl"/>
        </authorList>
    </citation>
    <scope>IDENTIFICATION</scope>
</reference>
<dbReference type="GO" id="GO:0005507">
    <property type="term" value="F:copper ion binding"/>
    <property type="evidence" value="ECO:0007669"/>
    <property type="project" value="InterPro"/>
</dbReference>
<dbReference type="FunFam" id="2.60.40.420:FF:000028">
    <property type="entry name" value="Ceruloplasmin"/>
    <property type="match status" value="1"/>
</dbReference>
<keyword evidence="5" id="KW-0677">Repeat</keyword>
<evidence type="ECO:0000256" key="5">
    <source>
        <dbReference type="ARBA" id="ARBA00022737"/>
    </source>
</evidence>
<dbReference type="SUPFAM" id="SSF49503">
    <property type="entry name" value="Cupredoxins"/>
    <property type="match status" value="5"/>
</dbReference>
<dbReference type="EC" id="1.16.3.1" evidence="2"/>
<feature type="domain" description="Plastocyanin-like" evidence="9">
    <location>
        <begin position="739"/>
        <end position="838"/>
    </location>
</feature>
<keyword evidence="3" id="KW-0479">Metal-binding</keyword>
<dbReference type="Pfam" id="PF07732">
    <property type="entry name" value="Cu-oxidase_3"/>
    <property type="match status" value="1"/>
</dbReference>
<dbReference type="InterPro" id="IPR008972">
    <property type="entry name" value="Cupredoxin"/>
</dbReference>
<dbReference type="InterPro" id="IPR033138">
    <property type="entry name" value="Cu_oxidase_CS"/>
</dbReference>
<dbReference type="InterPro" id="IPR002355">
    <property type="entry name" value="Cu_oxidase_Cu_BS"/>
</dbReference>
<organism evidence="11 12">
    <name type="scientific">Sinocyclocheilus grahami</name>
    <name type="common">Dianchi golden-line fish</name>
    <name type="synonym">Barbus grahami</name>
    <dbReference type="NCBI Taxonomy" id="75366"/>
    <lineage>
        <taxon>Eukaryota</taxon>
        <taxon>Metazoa</taxon>
        <taxon>Chordata</taxon>
        <taxon>Craniata</taxon>
        <taxon>Vertebrata</taxon>
        <taxon>Euteleostomi</taxon>
        <taxon>Actinopterygii</taxon>
        <taxon>Neopterygii</taxon>
        <taxon>Teleostei</taxon>
        <taxon>Ostariophysi</taxon>
        <taxon>Cypriniformes</taxon>
        <taxon>Cyprinidae</taxon>
        <taxon>Cyprininae</taxon>
        <taxon>Sinocyclocheilus</taxon>
    </lineage>
</organism>
<dbReference type="Pfam" id="PF07731">
    <property type="entry name" value="Cu-oxidase_2"/>
    <property type="match status" value="2"/>
</dbReference>
<keyword evidence="4" id="KW-0732">Signal</keyword>
<dbReference type="AlphaFoldDB" id="A0A672P7D7"/>
<dbReference type="PANTHER" id="PTHR11709">
    <property type="entry name" value="MULTI-COPPER OXIDASE"/>
    <property type="match status" value="1"/>
</dbReference>
<comment type="similarity">
    <text evidence="1">Belongs to the multicopper oxidase family.</text>
</comment>
<dbReference type="Proteomes" id="UP000472262">
    <property type="component" value="Unassembled WGS sequence"/>
</dbReference>
<dbReference type="CDD" id="cd04225">
    <property type="entry name" value="CuRO_5_ceruloplasmin"/>
    <property type="match status" value="1"/>
</dbReference>
<feature type="domain" description="Plastocyanin-like" evidence="9">
    <location>
        <begin position="289"/>
        <end position="335"/>
    </location>
</feature>
<dbReference type="GO" id="GO:0005886">
    <property type="term" value="C:plasma membrane"/>
    <property type="evidence" value="ECO:0007669"/>
    <property type="project" value="TreeGrafter"/>
</dbReference>
<dbReference type="InterPro" id="IPR011707">
    <property type="entry name" value="Cu-oxidase-like_N"/>
</dbReference>
<proteinExistence type="inferred from homology"/>
<evidence type="ECO:0000256" key="7">
    <source>
        <dbReference type="ARBA" id="ARBA00023157"/>
    </source>
</evidence>
<dbReference type="FunFam" id="2.60.40.420:FF:000084">
    <property type="entry name" value="Ceruloplasmin"/>
    <property type="match status" value="1"/>
</dbReference>
<reference evidence="11" key="1">
    <citation type="submission" date="2025-08" db="UniProtKB">
        <authorList>
            <consortium name="Ensembl"/>
        </authorList>
    </citation>
    <scope>IDENTIFICATION</scope>
</reference>
<accession>A0A672P7D7</accession>
<evidence type="ECO:0000256" key="4">
    <source>
        <dbReference type="ARBA" id="ARBA00022729"/>
    </source>
</evidence>
<evidence type="ECO:0000256" key="2">
    <source>
        <dbReference type="ARBA" id="ARBA00013107"/>
    </source>
</evidence>
<sequence length="890" mass="102315">DWLMQCAGHGLRWTLLGVLCCAGIASSITREYFFAIKEIQWDYAPSGKNLIQNKTIEEDEEARVFLERGEQRIGRLYKKAVYLQYTDATYRQEIEKPKWLVYLGPLISAEEDDVVIVHLKNMVEKADDSVAPGKSFTYVWTLPASHTPGKDDTNCLTRIYHSHVKAPRDIASGLIGPLIICKKGSLDVHDKTADYLYALMFTVSDENLSWYLDENIRTYCTAPAKVNKDDEGFQESNKMHSINGYVYGNLPDLSMCMGNKIHWHLFGMGNEVDLHSAFFHGQILMDKRHHVDTVSLFPATFVNVEMVADNPGQWLLSCQVNDHLEAGMQAVFEIKKCFPNVHKPRPFGEVRQYYIAAEEIIWDYGPTGINQYSGKKLADDNVSDTFFDNRNDRIGGKYKKVQYVEYTDNTFSKRKERTPEEQHLGILGPVIRAEEEDTIKVTFRNKASRPYSIQPHGVQYNIEMDGTLYHNVLEGQFEVGCKTTDHYHGGMRANYTVEKCHFWNRQSETMLHQKKYYIAAVEMDWDYSPTRTWEEQMHHGLKDSPGNEFLKKEGKFIGSKYKKVLYREYTDDTFTKPKERSADMEHLGIMGPMIHGKVGEKVKIVFKNMAKRPYSIHAHGVKTDSPQVALTRPGETQTYTWYLPKNSGPTEEQEECSVGAYYSTVADMYSGLIGPLVICKKSLARTLGLKKEIEEFALLFMVFDENESWYLDDNIKAHVKNPPKALKEDEEFIESNKMHGINGLVYGNLKGLNMKVGDKVYWYLMGMGNEVDIHTAHFHGHSFDYKVSGTHRADVFDLFPGTFQTVTMRPLYSGNWLLHCHVTDHIQAGMETTYTVLEKDDRSITRLLPLSAERRTVLSFPAVLILSQTSGKSFCHHRDWRERRNRKRLT</sequence>
<evidence type="ECO:0000313" key="12">
    <source>
        <dbReference type="Proteomes" id="UP000472262"/>
    </source>
</evidence>
<evidence type="ECO:0000259" key="10">
    <source>
        <dbReference type="Pfam" id="PF07732"/>
    </source>
</evidence>
<keyword evidence="12" id="KW-1185">Reference proteome</keyword>
<protein>
    <recommendedName>
        <fullName evidence="2">ferroxidase</fullName>
        <ecNumber evidence="2">1.16.3.1</ecNumber>
    </recommendedName>
</protein>
<evidence type="ECO:0000259" key="9">
    <source>
        <dbReference type="Pfam" id="PF07731"/>
    </source>
</evidence>
<dbReference type="Gene3D" id="2.60.40.420">
    <property type="entry name" value="Cupredoxins - blue copper proteins"/>
    <property type="match status" value="6"/>
</dbReference>
<evidence type="ECO:0000256" key="3">
    <source>
        <dbReference type="ARBA" id="ARBA00022723"/>
    </source>
</evidence>
<dbReference type="CDD" id="cd11021">
    <property type="entry name" value="CuRO_2_ceruloplasmin"/>
    <property type="match status" value="1"/>
</dbReference>
<name>A0A672P7D7_SINGR</name>
<dbReference type="InterPro" id="IPR045087">
    <property type="entry name" value="Cu-oxidase_fam"/>
</dbReference>
<dbReference type="PROSITE" id="PS00079">
    <property type="entry name" value="MULTICOPPER_OXIDASE1"/>
    <property type="match status" value="2"/>
</dbReference>
<dbReference type="GO" id="GO:0006826">
    <property type="term" value="P:iron ion transport"/>
    <property type="evidence" value="ECO:0007669"/>
    <property type="project" value="TreeGrafter"/>
</dbReference>
<feature type="domain" description="Plastocyanin-like" evidence="10">
    <location>
        <begin position="426"/>
        <end position="469"/>
    </location>
</feature>
<dbReference type="FunFam" id="2.60.40.420:FF:000015">
    <property type="entry name" value="Ceruloplasmin"/>
    <property type="match status" value="1"/>
</dbReference>